<sequence>MNVNEIKHQAKLQEWHDNILDCRSSGIAVSRWCAEHHVHPTTYYKWERELFDGMGKEIVMSEQKAIAAPVFAELPSSKNVANSQSNPMIMATIHLGTVSIDVYPNVDTNTLVSLLQILKSC</sequence>
<evidence type="ECO:0008006" key="2">
    <source>
        <dbReference type="Google" id="ProtNLM"/>
    </source>
</evidence>
<protein>
    <recommendedName>
        <fullName evidence="2">Transposase</fullName>
    </recommendedName>
</protein>
<gene>
    <name evidence="1" type="ORF">SDC9_198080</name>
</gene>
<dbReference type="NCBIfam" id="NF047593">
    <property type="entry name" value="IS66_ISAeme5_TnpA"/>
    <property type="match status" value="1"/>
</dbReference>
<comment type="caution">
    <text evidence="1">The sequence shown here is derived from an EMBL/GenBank/DDBJ whole genome shotgun (WGS) entry which is preliminary data.</text>
</comment>
<name>A0A645ITG9_9ZZZZ</name>
<dbReference type="EMBL" id="VSSQ01114646">
    <property type="protein sequence ID" value="MPN50453.1"/>
    <property type="molecule type" value="Genomic_DNA"/>
</dbReference>
<reference evidence="1" key="1">
    <citation type="submission" date="2019-08" db="EMBL/GenBank/DDBJ databases">
        <authorList>
            <person name="Kucharzyk K."/>
            <person name="Murdoch R.W."/>
            <person name="Higgins S."/>
            <person name="Loffler F."/>
        </authorList>
    </citation>
    <scope>NUCLEOTIDE SEQUENCE</scope>
</reference>
<evidence type="ECO:0000313" key="1">
    <source>
        <dbReference type="EMBL" id="MPN50453.1"/>
    </source>
</evidence>
<organism evidence="1">
    <name type="scientific">bioreactor metagenome</name>
    <dbReference type="NCBI Taxonomy" id="1076179"/>
    <lineage>
        <taxon>unclassified sequences</taxon>
        <taxon>metagenomes</taxon>
        <taxon>ecological metagenomes</taxon>
    </lineage>
</organism>
<proteinExistence type="predicted"/>
<dbReference type="AlphaFoldDB" id="A0A645ITG9"/>
<accession>A0A645ITG9</accession>